<evidence type="ECO:0000256" key="1">
    <source>
        <dbReference type="SAM" id="MobiDB-lite"/>
    </source>
</evidence>
<dbReference type="AlphaFoldDB" id="A0A836C6Y4"/>
<gene>
    <name evidence="2" type="ORF">JKP88DRAFT_172478</name>
</gene>
<dbReference type="InterPro" id="IPR011989">
    <property type="entry name" value="ARM-like"/>
</dbReference>
<dbReference type="Gene3D" id="1.25.10.10">
    <property type="entry name" value="Leucine-rich Repeat Variant"/>
    <property type="match status" value="1"/>
</dbReference>
<dbReference type="InterPro" id="IPR016024">
    <property type="entry name" value="ARM-type_fold"/>
</dbReference>
<accession>A0A836C6Y4</accession>
<dbReference type="PANTHER" id="PTHR15605:SF2">
    <property type="entry name" value="KINESIN-ASSOCIATED PROTEIN 3"/>
    <property type="match status" value="1"/>
</dbReference>
<dbReference type="GO" id="GO:0016939">
    <property type="term" value="C:kinesin II complex"/>
    <property type="evidence" value="ECO:0007669"/>
    <property type="project" value="TreeGrafter"/>
</dbReference>
<feature type="region of interest" description="Disordered" evidence="1">
    <location>
        <begin position="730"/>
        <end position="787"/>
    </location>
</feature>
<dbReference type="Proteomes" id="UP000664859">
    <property type="component" value="Unassembled WGS sequence"/>
</dbReference>
<dbReference type="GO" id="GO:0044782">
    <property type="term" value="P:cilium organization"/>
    <property type="evidence" value="ECO:0007669"/>
    <property type="project" value="TreeGrafter"/>
</dbReference>
<dbReference type="GO" id="GO:0019894">
    <property type="term" value="F:kinesin binding"/>
    <property type="evidence" value="ECO:0007669"/>
    <property type="project" value="InterPro"/>
</dbReference>
<dbReference type="EMBL" id="JAFCMP010000551">
    <property type="protein sequence ID" value="KAG5175345.1"/>
    <property type="molecule type" value="Genomic_DNA"/>
</dbReference>
<proteinExistence type="predicted"/>
<dbReference type="GO" id="GO:0005930">
    <property type="term" value="C:axoneme"/>
    <property type="evidence" value="ECO:0007669"/>
    <property type="project" value="TreeGrafter"/>
</dbReference>
<dbReference type="OrthoDB" id="10265679at2759"/>
<dbReference type="Pfam" id="PF05804">
    <property type="entry name" value="KAP"/>
    <property type="match status" value="1"/>
</dbReference>
<keyword evidence="3" id="KW-1185">Reference proteome</keyword>
<organism evidence="2 3">
    <name type="scientific">Tribonema minus</name>
    <dbReference type="NCBI Taxonomy" id="303371"/>
    <lineage>
        <taxon>Eukaryota</taxon>
        <taxon>Sar</taxon>
        <taxon>Stramenopiles</taxon>
        <taxon>Ochrophyta</taxon>
        <taxon>PX clade</taxon>
        <taxon>Xanthophyceae</taxon>
        <taxon>Tribonematales</taxon>
        <taxon>Tribonemataceae</taxon>
        <taxon>Tribonema</taxon>
    </lineage>
</organism>
<reference evidence="2" key="1">
    <citation type="submission" date="2021-02" db="EMBL/GenBank/DDBJ databases">
        <title>First Annotated Genome of the Yellow-green Alga Tribonema minus.</title>
        <authorList>
            <person name="Mahan K.M."/>
        </authorList>
    </citation>
    <scope>NUCLEOTIDE SEQUENCE</scope>
    <source>
        <strain evidence="2">UTEX B ZZ1240</strain>
    </source>
</reference>
<feature type="compositionally biased region" description="Basic and acidic residues" evidence="1">
    <location>
        <begin position="248"/>
        <end position="263"/>
    </location>
</feature>
<name>A0A836C6Y4_9STRA</name>
<feature type="compositionally biased region" description="Polar residues" evidence="1">
    <location>
        <begin position="776"/>
        <end position="787"/>
    </location>
</feature>
<dbReference type="PANTHER" id="PTHR15605">
    <property type="entry name" value="KINESIN-ASSOCIATED PROTEINS"/>
    <property type="match status" value="1"/>
</dbReference>
<dbReference type="SMART" id="SM01297">
    <property type="entry name" value="KAP"/>
    <property type="match status" value="1"/>
</dbReference>
<dbReference type="InterPro" id="IPR008658">
    <property type="entry name" value="KAP3"/>
</dbReference>
<evidence type="ECO:0000313" key="2">
    <source>
        <dbReference type="EMBL" id="KAG5175345.1"/>
    </source>
</evidence>
<evidence type="ECO:0000313" key="3">
    <source>
        <dbReference type="Proteomes" id="UP000664859"/>
    </source>
</evidence>
<dbReference type="SUPFAM" id="SSF48371">
    <property type="entry name" value="ARM repeat"/>
    <property type="match status" value="1"/>
</dbReference>
<dbReference type="GO" id="GO:0035869">
    <property type="term" value="C:ciliary transition zone"/>
    <property type="evidence" value="ECO:0007669"/>
    <property type="project" value="TreeGrafter"/>
</dbReference>
<protein>
    <submittedName>
        <fullName evidence="2">Kinesin-associated protein</fullName>
    </submittedName>
</protein>
<comment type="caution">
    <text evidence="2">The sequence shown here is derived from an EMBL/GenBank/DDBJ whole genome shotgun (WGS) entry which is preliminary data.</text>
</comment>
<sequence length="787" mass="89084">MDNEEEKDVRRQVHPKNIEIDIDSTDCAVVVSYVVDITYLDRYGQSVDTEKKKEKKKVKLGKHLKPSSNVPKVAAEVMKKCKYIHESKKEDLEKAIQELQHVMIRDEIRAKTKAEGDWWRVDEDTSRQQEQEEKPDMSRLEEYIELLYEGKDKDDMIQKTRGTANILALCSHVGNLEALVQDQTLMGALTRVLNEEYKKSVALCYNIMRAFLAFSNFVEMHPILANYRVGSITMKILELEVKRAQHREEESKKRQADYERDLKSGAAAETAEARKDRVREEARSKIQAKQQDKLLFVCFHVLINLAEDASTERKMVKRDLVQYLGSLLDRSSANLLYLLVAFLKKLSIFEENKDREKEAQVAAKVVKFVPCSCEPLTLMSLRLLYNLSFDPELREQMLKGGLIPRLVDLLKRPQYRARSLRLLYHMSMDDRSKGIFAYTPEAVPILMQLILNFPQKLLAKELAALAINLSLNERNAELMCAQRGLQHLMDRVVETRDPNLMKVVRNISQWTYGLHASLANPEREYRHRTLWSPSLEPLLELLTAAETESHDLLLEAMGTLSNLTHLDLPKGVGWAQVVSNYSLDSVLAKLLVPGMAQADVILEAVILLGALAHDAAAAALLGASTVLRCLPALWRDARGDAELRLQLLFAQWRLLMVKETREQLLYGTTAVSDMLEGLQSRHPATRALADQCLELVLEYDRSDSGGPGQLSETIKRQRWAAHNREWLQATSMDESPSQGDDGGARGGALLLSDSEDGNGGMSLSQLRGMNVLSPGTEDSASWNNGWH</sequence>
<dbReference type="GO" id="GO:0007018">
    <property type="term" value="P:microtubule-based movement"/>
    <property type="evidence" value="ECO:0007669"/>
    <property type="project" value="TreeGrafter"/>
</dbReference>
<feature type="region of interest" description="Disordered" evidence="1">
    <location>
        <begin position="248"/>
        <end position="275"/>
    </location>
</feature>